<gene>
    <name evidence="1" type="ORF">H9811_10575</name>
</gene>
<evidence type="ECO:0008006" key="3">
    <source>
        <dbReference type="Google" id="ProtNLM"/>
    </source>
</evidence>
<dbReference type="Proteomes" id="UP000824048">
    <property type="component" value="Unassembled WGS sequence"/>
</dbReference>
<protein>
    <recommendedName>
        <fullName evidence="3">DUF1289 domain-containing protein</fullName>
    </recommendedName>
</protein>
<reference evidence="1" key="1">
    <citation type="journal article" date="2021" name="PeerJ">
        <title>Extensive microbial diversity within the chicken gut microbiome revealed by metagenomics and culture.</title>
        <authorList>
            <person name="Gilroy R."/>
            <person name="Ravi A."/>
            <person name="Getino M."/>
            <person name="Pursley I."/>
            <person name="Horton D.L."/>
            <person name="Alikhan N.F."/>
            <person name="Baker D."/>
            <person name="Gharbi K."/>
            <person name="Hall N."/>
            <person name="Watson M."/>
            <person name="Adriaenssens E.M."/>
            <person name="Foster-Nyarko E."/>
            <person name="Jarju S."/>
            <person name="Secka A."/>
            <person name="Antonio M."/>
            <person name="Oren A."/>
            <person name="Chaudhuri R.R."/>
            <person name="La Ragione R."/>
            <person name="Hildebrand F."/>
            <person name="Pallen M.J."/>
        </authorList>
    </citation>
    <scope>NUCLEOTIDE SEQUENCE</scope>
    <source>
        <strain evidence="1">ChiSxjej1B13-11774</strain>
    </source>
</reference>
<proteinExistence type="predicted"/>
<sequence length="67" mass="8032">MLPCQTNCPHYCQGCHKTCAQWRVLQQRQHEEQQRKKEYLRRANEACRQMLHSYWQAGGYIGPQMGH</sequence>
<reference evidence="1" key="2">
    <citation type="submission" date="2021-04" db="EMBL/GenBank/DDBJ databases">
        <authorList>
            <person name="Gilroy R."/>
        </authorList>
    </citation>
    <scope>NUCLEOTIDE SEQUENCE</scope>
    <source>
        <strain evidence="1">ChiSxjej1B13-11774</strain>
    </source>
</reference>
<dbReference type="EMBL" id="DXBP01000064">
    <property type="protein sequence ID" value="HIZ42988.1"/>
    <property type="molecule type" value="Genomic_DNA"/>
</dbReference>
<name>A0A9D2ES92_9FIRM</name>
<dbReference type="AlphaFoldDB" id="A0A9D2ES92"/>
<comment type="caution">
    <text evidence="1">The sequence shown here is derived from an EMBL/GenBank/DDBJ whole genome shotgun (WGS) entry which is preliminary data.</text>
</comment>
<organism evidence="1 2">
    <name type="scientific">Candidatus Gemmiger excrementigallinarum</name>
    <dbReference type="NCBI Taxonomy" id="2838609"/>
    <lineage>
        <taxon>Bacteria</taxon>
        <taxon>Bacillati</taxon>
        <taxon>Bacillota</taxon>
        <taxon>Clostridia</taxon>
        <taxon>Eubacteriales</taxon>
        <taxon>Gemmiger</taxon>
    </lineage>
</organism>
<accession>A0A9D2ES92</accession>
<evidence type="ECO:0000313" key="1">
    <source>
        <dbReference type="EMBL" id="HIZ42988.1"/>
    </source>
</evidence>
<evidence type="ECO:0000313" key="2">
    <source>
        <dbReference type="Proteomes" id="UP000824048"/>
    </source>
</evidence>